<sequence>MSNTDTTATEEESSAESPSGDKRLEFADAVELPTDKDSVWELISDPEVLSSCVPGAEEIDRRSERVYDVHITRGVSHLTVSLEGEMELVEMNEPDWVVASGVAHDTKTGSDFDILAAMEMTEGDDGTTILSYSAEVGFSGGVSSLGTGLLRPIVKRDVEAYFENVRTRVDAEE</sequence>
<dbReference type="SUPFAM" id="SSF55961">
    <property type="entry name" value="Bet v1-like"/>
    <property type="match status" value="1"/>
</dbReference>
<gene>
    <name evidence="2" type="ORF">GJR99_05320</name>
</gene>
<evidence type="ECO:0000313" key="2">
    <source>
        <dbReference type="EMBL" id="MRW95997.1"/>
    </source>
</evidence>
<evidence type="ECO:0000256" key="1">
    <source>
        <dbReference type="SAM" id="MobiDB-lite"/>
    </source>
</evidence>
<dbReference type="InterPro" id="IPR023393">
    <property type="entry name" value="START-like_dom_sf"/>
</dbReference>
<dbReference type="OrthoDB" id="325648at2157"/>
<dbReference type="EMBL" id="WKJQ01000001">
    <property type="protein sequence ID" value="MRW95997.1"/>
    <property type="molecule type" value="Genomic_DNA"/>
</dbReference>
<organism evidence="2 3">
    <name type="scientific">Haloferax marinum</name>
    <dbReference type="NCBI Taxonomy" id="2666143"/>
    <lineage>
        <taxon>Archaea</taxon>
        <taxon>Methanobacteriati</taxon>
        <taxon>Methanobacteriota</taxon>
        <taxon>Stenosarchaea group</taxon>
        <taxon>Halobacteria</taxon>
        <taxon>Halobacteriales</taxon>
        <taxon>Haloferacaceae</taxon>
        <taxon>Haloferax</taxon>
    </lineage>
</organism>
<dbReference type="PANTHER" id="PTHR38588">
    <property type="entry name" value="BLL0334 PROTEIN"/>
    <property type="match status" value="1"/>
</dbReference>
<dbReference type="Pfam" id="PF06240">
    <property type="entry name" value="COXG"/>
    <property type="match status" value="1"/>
</dbReference>
<protein>
    <submittedName>
        <fullName evidence="2">Carbon monoxide dehydrogenase</fullName>
    </submittedName>
</protein>
<reference evidence="2 3" key="1">
    <citation type="submission" date="2019-11" db="EMBL/GenBank/DDBJ databases">
        <title>Whole genome sequence of Haloferax sp. MBLA0078.</title>
        <authorList>
            <person name="Seo M.-J."/>
            <person name="Cho E.-S."/>
        </authorList>
    </citation>
    <scope>NUCLEOTIDE SEQUENCE [LARGE SCALE GENOMIC DNA]</scope>
    <source>
        <strain evidence="2 3">MBLA0078</strain>
    </source>
</reference>
<dbReference type="PANTHER" id="PTHR38588:SF1">
    <property type="entry name" value="BLL0334 PROTEIN"/>
    <property type="match status" value="1"/>
</dbReference>
<keyword evidence="3" id="KW-1185">Reference proteome</keyword>
<name>A0A6A8G5F1_9EURY</name>
<dbReference type="AlphaFoldDB" id="A0A6A8G5F1"/>
<proteinExistence type="predicted"/>
<dbReference type="RefSeq" id="WP_151110000.1">
    <property type="nucleotide sequence ID" value="NZ_WKJQ01000001.1"/>
</dbReference>
<evidence type="ECO:0000313" key="3">
    <source>
        <dbReference type="Proteomes" id="UP000443423"/>
    </source>
</evidence>
<comment type="caution">
    <text evidence="2">The sequence shown here is derived from an EMBL/GenBank/DDBJ whole genome shotgun (WGS) entry which is preliminary data.</text>
</comment>
<dbReference type="InterPro" id="IPR010419">
    <property type="entry name" value="CO_DH_gsu"/>
</dbReference>
<feature type="region of interest" description="Disordered" evidence="1">
    <location>
        <begin position="1"/>
        <end position="24"/>
    </location>
</feature>
<dbReference type="Proteomes" id="UP000443423">
    <property type="component" value="Unassembled WGS sequence"/>
</dbReference>
<dbReference type="Gene3D" id="3.30.530.20">
    <property type="match status" value="1"/>
</dbReference>
<accession>A0A6A8G5F1</accession>